<keyword evidence="1" id="KW-1133">Transmembrane helix</keyword>
<proteinExistence type="predicted"/>
<gene>
    <name evidence="2" type="ORF">PSQ19_13635</name>
</gene>
<organism evidence="2 3">
    <name type="scientific">Devosia algicola</name>
    <dbReference type="NCBI Taxonomy" id="3026418"/>
    <lineage>
        <taxon>Bacteria</taxon>
        <taxon>Pseudomonadati</taxon>
        <taxon>Pseudomonadota</taxon>
        <taxon>Alphaproteobacteria</taxon>
        <taxon>Hyphomicrobiales</taxon>
        <taxon>Devosiaceae</taxon>
        <taxon>Devosia</taxon>
    </lineage>
</organism>
<keyword evidence="1" id="KW-0812">Transmembrane</keyword>
<evidence type="ECO:0008006" key="4">
    <source>
        <dbReference type="Google" id="ProtNLM"/>
    </source>
</evidence>
<feature type="transmembrane region" description="Helical" evidence="1">
    <location>
        <begin position="178"/>
        <end position="198"/>
    </location>
</feature>
<feature type="transmembrane region" description="Helical" evidence="1">
    <location>
        <begin position="123"/>
        <end position="141"/>
    </location>
</feature>
<accession>A0ABY7YKF1</accession>
<dbReference type="Pfam" id="PF14329">
    <property type="entry name" value="DUF4386"/>
    <property type="match status" value="1"/>
</dbReference>
<dbReference type="Proteomes" id="UP001220530">
    <property type="component" value="Chromosome"/>
</dbReference>
<keyword evidence="3" id="KW-1185">Reference proteome</keyword>
<dbReference type="InterPro" id="IPR025495">
    <property type="entry name" value="DUF4386"/>
</dbReference>
<sequence length="217" mass="22948">MATQFHTGGDANNHQAIFAHYAVDGIWSSVHVGQFAGMAMLLAGLIGLGFVLERDSGRAKWLIRGGAAATAATLALYGALQAVDGVALKQVVMAWVSAPEAEKAARFATAESIRWLEWGMRSYQDFMLALALLLFASVIATTKSVPRIIALLMALSAFAYLAQGWIAGTEGFSSAQSIAIVASWVFGLSWMIWLAIVAERLNEGQATTIAGGRAAAL</sequence>
<feature type="transmembrane region" description="Helical" evidence="1">
    <location>
        <begin position="148"/>
        <end position="166"/>
    </location>
</feature>
<keyword evidence="1" id="KW-0472">Membrane</keyword>
<evidence type="ECO:0000313" key="2">
    <source>
        <dbReference type="EMBL" id="WDR01769.1"/>
    </source>
</evidence>
<protein>
    <recommendedName>
        <fullName evidence="4">DUF4386 family protein</fullName>
    </recommendedName>
</protein>
<feature type="transmembrane region" description="Helical" evidence="1">
    <location>
        <begin position="61"/>
        <end position="80"/>
    </location>
</feature>
<dbReference type="RefSeq" id="WP_282218179.1">
    <property type="nucleotide sequence ID" value="NZ_CP118246.1"/>
</dbReference>
<evidence type="ECO:0000313" key="3">
    <source>
        <dbReference type="Proteomes" id="UP001220530"/>
    </source>
</evidence>
<reference evidence="2 3" key="1">
    <citation type="submission" date="2023-02" db="EMBL/GenBank/DDBJ databases">
        <title>Devosia algicola sp. nov., isolated from the phycosphere of marine algae.</title>
        <authorList>
            <person name="Kim J.M."/>
            <person name="Lee J.K."/>
            <person name="Choi B.J."/>
            <person name="Bayburt H."/>
            <person name="Jeon C.O."/>
        </authorList>
    </citation>
    <scope>NUCLEOTIDE SEQUENCE [LARGE SCALE GENOMIC DNA]</scope>
    <source>
        <strain evidence="2 3">G20-9</strain>
    </source>
</reference>
<feature type="transmembrane region" description="Helical" evidence="1">
    <location>
        <begin position="32"/>
        <end position="52"/>
    </location>
</feature>
<name>A0ABY7YKF1_9HYPH</name>
<evidence type="ECO:0000256" key="1">
    <source>
        <dbReference type="SAM" id="Phobius"/>
    </source>
</evidence>
<dbReference type="EMBL" id="CP118246">
    <property type="protein sequence ID" value="WDR01769.1"/>
    <property type="molecule type" value="Genomic_DNA"/>
</dbReference>